<evidence type="ECO:0000256" key="1">
    <source>
        <dbReference type="SAM" id="SignalP"/>
    </source>
</evidence>
<keyword evidence="1" id="KW-0732">Signal</keyword>
<dbReference type="AlphaFoldDB" id="A0A1H8FC91"/>
<reference evidence="3" key="1">
    <citation type="submission" date="2016-10" db="EMBL/GenBank/DDBJ databases">
        <authorList>
            <person name="Varghese N."/>
            <person name="Submissions S."/>
        </authorList>
    </citation>
    <scope>NUCLEOTIDE SEQUENCE [LARGE SCALE GENOMIC DNA]</scope>
    <source>
        <strain evidence="3">DSM 26893</strain>
    </source>
</reference>
<dbReference type="Proteomes" id="UP000199372">
    <property type="component" value="Unassembled WGS sequence"/>
</dbReference>
<keyword evidence="3" id="KW-1185">Reference proteome</keyword>
<dbReference type="Gene3D" id="1.10.530.10">
    <property type="match status" value="1"/>
</dbReference>
<evidence type="ECO:0008006" key="4">
    <source>
        <dbReference type="Google" id="ProtNLM"/>
    </source>
</evidence>
<name>A0A1H8FC91_9RHOB</name>
<feature type="signal peptide" evidence="1">
    <location>
        <begin position="1"/>
        <end position="22"/>
    </location>
</feature>
<protein>
    <recommendedName>
        <fullName evidence="4">Muramidase (Phage lambda lysozyme)</fullName>
    </recommendedName>
</protein>
<sequence length="247" mass="26052">MGRTTGLITIITLAAHAVSAAAAAPAGSLLGGADGLFSDRPALIERGEDDNRSDGPRLASLFDETGAGPLVAPISGRAALSTPSAPAASGPAAHIRHVIAQAEAGGMGYDAVQHGTRVPPRHAPTDMTLGQIFDWIRATPGQPHAIGRYQFIPATLRRLVRQAGLSHQTRFSERVQDRLADMLLEEAGLAQARAGRLGRRAFMHNLAKIWAGLPTASGRSYYHGHAGNRATMSWARFDAEMAKVFPG</sequence>
<evidence type="ECO:0000313" key="3">
    <source>
        <dbReference type="Proteomes" id="UP000199372"/>
    </source>
</evidence>
<proteinExistence type="predicted"/>
<accession>A0A1H8FC91</accession>
<dbReference type="SUPFAM" id="SSF53955">
    <property type="entry name" value="Lysozyme-like"/>
    <property type="match status" value="1"/>
</dbReference>
<gene>
    <name evidence="2" type="ORF">SAMN04488011_103284</name>
</gene>
<organism evidence="2 3">
    <name type="scientific">Palleronia pelagia</name>
    <dbReference type="NCBI Taxonomy" id="387096"/>
    <lineage>
        <taxon>Bacteria</taxon>
        <taxon>Pseudomonadati</taxon>
        <taxon>Pseudomonadota</taxon>
        <taxon>Alphaproteobacteria</taxon>
        <taxon>Rhodobacterales</taxon>
        <taxon>Roseobacteraceae</taxon>
        <taxon>Palleronia</taxon>
    </lineage>
</organism>
<dbReference type="RefSeq" id="WP_236737005.1">
    <property type="nucleotide sequence ID" value="NZ_FOCM01000003.1"/>
</dbReference>
<feature type="chain" id="PRO_5011714863" description="Muramidase (Phage lambda lysozyme)" evidence="1">
    <location>
        <begin position="23"/>
        <end position="247"/>
    </location>
</feature>
<dbReference type="InterPro" id="IPR023346">
    <property type="entry name" value="Lysozyme-like_dom_sf"/>
</dbReference>
<evidence type="ECO:0000313" key="2">
    <source>
        <dbReference type="EMBL" id="SEN29190.1"/>
    </source>
</evidence>
<dbReference type="EMBL" id="FOCM01000003">
    <property type="protein sequence ID" value="SEN29190.1"/>
    <property type="molecule type" value="Genomic_DNA"/>
</dbReference>